<gene>
    <name evidence="3" type="ORF">SAMN05216287_1256</name>
</gene>
<protein>
    <recommendedName>
        <fullName evidence="5">Serine protease</fullName>
    </recommendedName>
</protein>
<feature type="region of interest" description="Disordered" evidence="1">
    <location>
        <begin position="20"/>
        <end position="101"/>
    </location>
</feature>
<accession>A0A1H2VJR8</accession>
<proteinExistence type="predicted"/>
<feature type="chain" id="PRO_5017319511" description="Serine protease" evidence="2">
    <location>
        <begin position="22"/>
        <end position="101"/>
    </location>
</feature>
<reference evidence="4" key="1">
    <citation type="submission" date="2016-10" db="EMBL/GenBank/DDBJ databases">
        <authorList>
            <person name="Varghese N."/>
            <person name="Submissions S."/>
        </authorList>
    </citation>
    <scope>NUCLEOTIDE SEQUENCE [LARGE SCALE GENOMIC DNA]</scope>
    <source>
        <strain evidence="4">NRRL B-59562</strain>
    </source>
</reference>
<keyword evidence="4" id="KW-1185">Reference proteome</keyword>
<dbReference type="RefSeq" id="WP_090225579.1">
    <property type="nucleotide sequence ID" value="NZ_FNNU01000002.1"/>
</dbReference>
<evidence type="ECO:0000313" key="4">
    <source>
        <dbReference type="Proteomes" id="UP000243778"/>
    </source>
</evidence>
<dbReference type="STRING" id="1007099.SAMN05216287_1256"/>
<evidence type="ECO:0008006" key="5">
    <source>
        <dbReference type="Google" id="ProtNLM"/>
    </source>
</evidence>
<sequence length="101" mass="10231">MRMHRIAALTLTGLFATAAFADNTGPTHPDSGARSPLDSKDRQQGVYPEPGVDTQGGSPSAPGVDPQDGDRTSPSLPGKSGSDDNGPIPSVDQDGSRATGS</sequence>
<evidence type="ECO:0000313" key="3">
    <source>
        <dbReference type="EMBL" id="SDW68184.1"/>
    </source>
</evidence>
<keyword evidence="2" id="KW-0732">Signal</keyword>
<feature type="signal peptide" evidence="2">
    <location>
        <begin position="1"/>
        <end position="21"/>
    </location>
</feature>
<name>A0A1H2VJR8_9PSED</name>
<dbReference type="EMBL" id="FNNU01000002">
    <property type="protein sequence ID" value="SDW68184.1"/>
    <property type="molecule type" value="Genomic_DNA"/>
</dbReference>
<evidence type="ECO:0000256" key="2">
    <source>
        <dbReference type="SAM" id="SignalP"/>
    </source>
</evidence>
<dbReference type="Proteomes" id="UP000243778">
    <property type="component" value="Unassembled WGS sequence"/>
</dbReference>
<organism evidence="3 4">
    <name type="scientific">Pseudomonas kuykendallii</name>
    <dbReference type="NCBI Taxonomy" id="1007099"/>
    <lineage>
        <taxon>Bacteria</taxon>
        <taxon>Pseudomonadati</taxon>
        <taxon>Pseudomonadota</taxon>
        <taxon>Gammaproteobacteria</taxon>
        <taxon>Pseudomonadales</taxon>
        <taxon>Pseudomonadaceae</taxon>
        <taxon>Pseudomonas</taxon>
    </lineage>
</organism>
<dbReference type="AlphaFoldDB" id="A0A1H2VJR8"/>
<evidence type="ECO:0000256" key="1">
    <source>
        <dbReference type="SAM" id="MobiDB-lite"/>
    </source>
</evidence>